<dbReference type="AlphaFoldDB" id="A4FX91"/>
<dbReference type="InterPro" id="IPR013785">
    <property type="entry name" value="Aldolase_TIM"/>
</dbReference>
<dbReference type="eggNOG" id="arCOG01050">
    <property type="taxonomic scope" value="Archaea"/>
</dbReference>
<dbReference type="GO" id="GO:0050462">
    <property type="term" value="F:N-acetylneuraminate synthase activity"/>
    <property type="evidence" value="ECO:0007669"/>
    <property type="project" value="UniProtKB-EC"/>
</dbReference>
<proteinExistence type="predicted"/>
<evidence type="ECO:0000259" key="1">
    <source>
        <dbReference type="PROSITE" id="PS50844"/>
    </source>
</evidence>
<dbReference type="InterPro" id="IPR036732">
    <property type="entry name" value="AFP_Neu5c_C_sf"/>
</dbReference>
<dbReference type="CDD" id="cd11615">
    <property type="entry name" value="SAF_NeuB_like"/>
    <property type="match status" value="1"/>
</dbReference>
<dbReference type="InterPro" id="IPR051690">
    <property type="entry name" value="PseI-like"/>
</dbReference>
<dbReference type="EMBL" id="CP000609">
    <property type="protein sequence ID" value="ABO34820.1"/>
    <property type="molecule type" value="Genomic_DNA"/>
</dbReference>
<dbReference type="OrthoDB" id="71219at2157"/>
<accession>A4FX91</accession>
<protein>
    <submittedName>
        <fullName evidence="2">N-acetylneuraminate synthase</fullName>
        <ecNumber evidence="2">2.5.1.56</ecNumber>
    </submittedName>
</protein>
<evidence type="ECO:0000313" key="2">
    <source>
        <dbReference type="EMBL" id="ABO34820.1"/>
    </source>
</evidence>
<name>A4FX91_METM5</name>
<dbReference type="STRING" id="402880.MmarC5_0506"/>
<keyword evidence="2" id="KW-0808">Transferase</keyword>
<dbReference type="SUPFAM" id="SSF51569">
    <property type="entry name" value="Aldolase"/>
    <property type="match status" value="1"/>
</dbReference>
<dbReference type="SUPFAM" id="SSF51269">
    <property type="entry name" value="AFP III-like domain"/>
    <property type="match status" value="1"/>
</dbReference>
<dbReference type="EC" id="2.5.1.56" evidence="2"/>
<sequence>MAIKIGNKEIGLKNAFIIAEAGVNHNGSLELAKKLIDVAFEAGVDAVKFQTFKTENVVTENAEKAEYQIQNTGVESESQYEMIKKLELSEKDFERLYNYCQEKGILFLSTPFDFESADFLDDLVPLFKISSTDLNNIPFLKHIAKKKKPVIISTGMGTLCEIEEAVTALKNAGNHEIMLLHCVTSYPAKDESLNLNVIHTLRNAFKLDVGFSDHSLGIYASIAAVSMGATIIEKHFTLDNELPGPDHKASLNPTQLKELVIGIRSVEKAFGDGIKRLTEEEIEIKKVARRSIVTKKDIAENSIITEDMIILKRPGTGIKPKYLQDIIGKKVKKDVKKDSVLLWEDLIE</sequence>
<gene>
    <name evidence="2" type="ordered locus">MmarC5_0506</name>
</gene>
<dbReference type="RefSeq" id="WP_011868275.1">
    <property type="nucleotide sequence ID" value="NC_009135.1"/>
</dbReference>
<dbReference type="Pfam" id="PF03102">
    <property type="entry name" value="NeuB"/>
    <property type="match status" value="1"/>
</dbReference>
<dbReference type="InterPro" id="IPR013974">
    <property type="entry name" value="SAF"/>
</dbReference>
<dbReference type="NCBIfam" id="TIGR03569">
    <property type="entry name" value="NeuB_NnaB"/>
    <property type="match status" value="1"/>
</dbReference>
<dbReference type="GO" id="GO:0016051">
    <property type="term" value="P:carbohydrate biosynthetic process"/>
    <property type="evidence" value="ECO:0007669"/>
    <property type="project" value="InterPro"/>
</dbReference>
<dbReference type="HOGENOM" id="CLU_040465_0_0_2"/>
<dbReference type="Proteomes" id="UP000000253">
    <property type="component" value="Chromosome"/>
</dbReference>
<dbReference type="Gene3D" id="3.90.1210.10">
    <property type="entry name" value="Antifreeze-like/N-acetylneuraminic acid synthase C-terminal domain"/>
    <property type="match status" value="1"/>
</dbReference>
<dbReference type="PROSITE" id="PS50844">
    <property type="entry name" value="AFP_LIKE"/>
    <property type="match status" value="1"/>
</dbReference>
<dbReference type="PANTHER" id="PTHR42966">
    <property type="entry name" value="N-ACETYLNEURAMINATE SYNTHASE"/>
    <property type="match status" value="1"/>
</dbReference>
<dbReference type="KEGG" id="mmq:MmarC5_0506"/>
<dbReference type="Pfam" id="PF08666">
    <property type="entry name" value="SAF"/>
    <property type="match status" value="1"/>
</dbReference>
<feature type="domain" description="AFP-like" evidence="1">
    <location>
        <begin position="291"/>
        <end position="348"/>
    </location>
</feature>
<dbReference type="InterPro" id="IPR057736">
    <property type="entry name" value="SAF_PseI/NeuA/NeuB"/>
</dbReference>
<evidence type="ECO:0000313" key="3">
    <source>
        <dbReference type="Proteomes" id="UP000000253"/>
    </source>
</evidence>
<dbReference type="GeneID" id="4928750"/>
<dbReference type="InterPro" id="IPR006190">
    <property type="entry name" value="SAF_AFP_Neu5Ac"/>
</dbReference>
<dbReference type="InterPro" id="IPR020007">
    <property type="entry name" value="NeuB/NeuA"/>
</dbReference>
<dbReference type="Gene3D" id="3.20.20.70">
    <property type="entry name" value="Aldolase class I"/>
    <property type="match status" value="1"/>
</dbReference>
<dbReference type="SMART" id="SM00858">
    <property type="entry name" value="SAF"/>
    <property type="match status" value="1"/>
</dbReference>
<organism evidence="2 3">
    <name type="scientific">Methanococcus maripaludis (strain C5 / ATCC BAA-1333)</name>
    <dbReference type="NCBI Taxonomy" id="402880"/>
    <lineage>
        <taxon>Archaea</taxon>
        <taxon>Methanobacteriati</taxon>
        <taxon>Methanobacteriota</taxon>
        <taxon>Methanomada group</taxon>
        <taxon>Methanococci</taxon>
        <taxon>Methanococcales</taxon>
        <taxon>Methanococcaceae</taxon>
        <taxon>Methanococcus</taxon>
    </lineage>
</organism>
<dbReference type="PANTHER" id="PTHR42966:SF1">
    <property type="entry name" value="SIALIC ACID SYNTHASE"/>
    <property type="match status" value="1"/>
</dbReference>
<reference evidence="2 3" key="1">
    <citation type="submission" date="2007-03" db="EMBL/GenBank/DDBJ databases">
        <title>Complete sequence of chromosome of Methanococcus maripaludis C5.</title>
        <authorList>
            <consortium name="US DOE Joint Genome Institute"/>
            <person name="Copeland A."/>
            <person name="Lucas S."/>
            <person name="Lapidus A."/>
            <person name="Barry K."/>
            <person name="Glavina del Rio T."/>
            <person name="Dalin E."/>
            <person name="Tice H."/>
            <person name="Pitluck S."/>
            <person name="Chertkov O."/>
            <person name="Brettin T."/>
            <person name="Bruce D."/>
            <person name="Han C."/>
            <person name="Detter J.C."/>
            <person name="Schmutz J."/>
            <person name="Larimer F."/>
            <person name="Land M."/>
            <person name="Hauser L."/>
            <person name="Kyrpides N."/>
            <person name="Mikhailova N."/>
            <person name="Sieprawska-Lupa M."/>
            <person name="Whitman W.B."/>
            <person name="Richardson P."/>
        </authorList>
    </citation>
    <scope>NUCLEOTIDE SEQUENCE [LARGE SCALE GENOMIC DNA]</scope>
    <source>
        <strain evidence="3">C5 / ATCC BAA-1333</strain>
    </source>
</reference>
<dbReference type="GO" id="GO:0047444">
    <property type="term" value="F:N-acylneuraminate-9-phosphate synthase activity"/>
    <property type="evidence" value="ECO:0007669"/>
    <property type="project" value="TreeGrafter"/>
</dbReference>
<dbReference type="InterPro" id="IPR013132">
    <property type="entry name" value="PseI/NeuA/B-like_N"/>
</dbReference>